<keyword evidence="2" id="KW-1185">Reference proteome</keyword>
<protein>
    <submittedName>
        <fullName evidence="1">Uncharacterized protein</fullName>
    </submittedName>
</protein>
<proteinExistence type="predicted"/>
<dbReference type="AlphaFoldDB" id="A0A8F6TYL2"/>
<gene>
    <name evidence="1" type="ORF">KYE46_03620</name>
</gene>
<reference evidence="1 2" key="1">
    <citation type="submission" date="2021-07" db="EMBL/GenBank/DDBJ databases">
        <title>A novel Jannaschia species isolated from marine dinoflagellate Ceratoperidinium margalefii.</title>
        <authorList>
            <person name="Jiang Y."/>
            <person name="Li Z."/>
        </authorList>
    </citation>
    <scope>NUCLEOTIDE SEQUENCE [LARGE SCALE GENOMIC DNA]</scope>
    <source>
        <strain evidence="1 2">J12C1-MA-4</strain>
    </source>
</reference>
<accession>A0A8F6TYL2</accession>
<organism evidence="1 2">
    <name type="scientific">Gymnodinialimonas ceratoperidinii</name>
    <dbReference type="NCBI Taxonomy" id="2856823"/>
    <lineage>
        <taxon>Bacteria</taxon>
        <taxon>Pseudomonadati</taxon>
        <taxon>Pseudomonadota</taxon>
        <taxon>Alphaproteobacteria</taxon>
        <taxon>Rhodobacterales</taxon>
        <taxon>Paracoccaceae</taxon>
        <taxon>Gymnodinialimonas</taxon>
    </lineage>
</organism>
<name>A0A8F6TYL2_9RHOB</name>
<evidence type="ECO:0000313" key="1">
    <source>
        <dbReference type="EMBL" id="QXT40349.1"/>
    </source>
</evidence>
<dbReference type="EMBL" id="CP079194">
    <property type="protein sequence ID" value="QXT40349.1"/>
    <property type="molecule type" value="Genomic_DNA"/>
</dbReference>
<evidence type="ECO:0000313" key="2">
    <source>
        <dbReference type="Proteomes" id="UP000825009"/>
    </source>
</evidence>
<dbReference type="RefSeq" id="WP_219003517.1">
    <property type="nucleotide sequence ID" value="NZ_CP079194.1"/>
</dbReference>
<dbReference type="Proteomes" id="UP000825009">
    <property type="component" value="Chromosome"/>
</dbReference>
<sequence>MTLFHHGKRATTLRGRKARAFLDLASAGDEGAVQLEAARLTGNYKRGNERQSKGHARNA</sequence>
<dbReference type="KEGG" id="gce:KYE46_03620"/>